<protein>
    <submittedName>
        <fullName evidence="1">Sulfur carrier protein ThiS</fullName>
    </submittedName>
</protein>
<dbReference type="InterPro" id="IPR012675">
    <property type="entry name" value="Beta-grasp_dom_sf"/>
</dbReference>
<gene>
    <name evidence="1" type="primary">thiS</name>
    <name evidence="1" type="ORF">ACFPBZ_22020</name>
</gene>
<organism evidence="1 2">
    <name type="scientific">Actinomycetospora atypica</name>
    <dbReference type="NCBI Taxonomy" id="1290095"/>
    <lineage>
        <taxon>Bacteria</taxon>
        <taxon>Bacillati</taxon>
        <taxon>Actinomycetota</taxon>
        <taxon>Actinomycetes</taxon>
        <taxon>Pseudonocardiales</taxon>
        <taxon>Pseudonocardiaceae</taxon>
        <taxon>Actinomycetospora</taxon>
    </lineage>
</organism>
<dbReference type="Proteomes" id="UP001595947">
    <property type="component" value="Unassembled WGS sequence"/>
</dbReference>
<evidence type="ECO:0000313" key="1">
    <source>
        <dbReference type="EMBL" id="MFC5064917.1"/>
    </source>
</evidence>
<sequence length="66" mass="6586">MTVQLNGVPTEVDPGATLADVLDAHGVPERGVAVAVAGEVVPRAAWGSTPLRDGVVLEVLTAVQGG</sequence>
<accession>A0ABV9YTJ2</accession>
<dbReference type="PANTHER" id="PTHR34472:SF1">
    <property type="entry name" value="SULFUR CARRIER PROTEIN THIS"/>
    <property type="match status" value="1"/>
</dbReference>
<proteinExistence type="predicted"/>
<dbReference type="PANTHER" id="PTHR34472">
    <property type="entry name" value="SULFUR CARRIER PROTEIN THIS"/>
    <property type="match status" value="1"/>
</dbReference>
<dbReference type="RefSeq" id="WP_378038257.1">
    <property type="nucleotide sequence ID" value="NZ_JBHSIV010000028.1"/>
</dbReference>
<dbReference type="InterPro" id="IPR016155">
    <property type="entry name" value="Mopterin_synth/thiamin_S_b"/>
</dbReference>
<dbReference type="EMBL" id="JBHSIV010000028">
    <property type="protein sequence ID" value="MFC5064917.1"/>
    <property type="molecule type" value="Genomic_DNA"/>
</dbReference>
<name>A0ABV9YTJ2_9PSEU</name>
<dbReference type="Pfam" id="PF02597">
    <property type="entry name" value="ThiS"/>
    <property type="match status" value="1"/>
</dbReference>
<dbReference type="NCBIfam" id="TIGR01683">
    <property type="entry name" value="thiS"/>
    <property type="match status" value="1"/>
</dbReference>
<keyword evidence="2" id="KW-1185">Reference proteome</keyword>
<evidence type="ECO:0000313" key="2">
    <source>
        <dbReference type="Proteomes" id="UP001595947"/>
    </source>
</evidence>
<dbReference type="InterPro" id="IPR003749">
    <property type="entry name" value="ThiS/MoaD-like"/>
</dbReference>
<dbReference type="SUPFAM" id="SSF54285">
    <property type="entry name" value="MoaD/ThiS"/>
    <property type="match status" value="1"/>
</dbReference>
<reference evidence="2" key="1">
    <citation type="journal article" date="2019" name="Int. J. Syst. Evol. Microbiol.">
        <title>The Global Catalogue of Microorganisms (GCM) 10K type strain sequencing project: providing services to taxonomists for standard genome sequencing and annotation.</title>
        <authorList>
            <consortium name="The Broad Institute Genomics Platform"/>
            <consortium name="The Broad Institute Genome Sequencing Center for Infectious Disease"/>
            <person name="Wu L."/>
            <person name="Ma J."/>
        </authorList>
    </citation>
    <scope>NUCLEOTIDE SEQUENCE [LARGE SCALE GENOMIC DNA]</scope>
    <source>
        <strain evidence="2">CGMCC 4.7093</strain>
    </source>
</reference>
<dbReference type="InterPro" id="IPR010035">
    <property type="entry name" value="Thi_S"/>
</dbReference>
<dbReference type="Gene3D" id="3.10.20.30">
    <property type="match status" value="1"/>
</dbReference>
<comment type="caution">
    <text evidence="1">The sequence shown here is derived from an EMBL/GenBank/DDBJ whole genome shotgun (WGS) entry which is preliminary data.</text>
</comment>
<dbReference type="CDD" id="cd00565">
    <property type="entry name" value="Ubl_ThiS"/>
    <property type="match status" value="1"/>
</dbReference>